<gene>
    <name evidence="2" type="ORF">J2S13_000234</name>
</gene>
<reference evidence="2" key="1">
    <citation type="submission" date="2023-07" db="EMBL/GenBank/DDBJ databases">
        <title>Genomic Encyclopedia of Type Strains, Phase IV (KMG-IV): sequencing the most valuable type-strain genomes for metagenomic binning, comparative biology and taxonomic classification.</title>
        <authorList>
            <person name="Goeker M."/>
        </authorList>
    </citation>
    <scope>NUCLEOTIDE SEQUENCE</scope>
    <source>
        <strain evidence="2">DSM 23947</strain>
    </source>
</reference>
<feature type="transmembrane region" description="Helical" evidence="1">
    <location>
        <begin position="97"/>
        <end position="119"/>
    </location>
</feature>
<dbReference type="InterPro" id="IPR024563">
    <property type="entry name" value="YqhR"/>
</dbReference>
<dbReference type="RefSeq" id="WP_307255837.1">
    <property type="nucleotide sequence ID" value="NZ_JAUSUC010000002.1"/>
</dbReference>
<keyword evidence="1" id="KW-1133">Transmembrane helix</keyword>
<feature type="transmembrane region" description="Helical" evidence="1">
    <location>
        <begin position="131"/>
        <end position="152"/>
    </location>
</feature>
<organism evidence="2 3">
    <name type="scientific">Oikeobacillus pervagus</name>
    <dbReference type="NCBI Taxonomy" id="1325931"/>
    <lineage>
        <taxon>Bacteria</taxon>
        <taxon>Bacillati</taxon>
        <taxon>Bacillota</taxon>
        <taxon>Bacilli</taxon>
        <taxon>Bacillales</taxon>
        <taxon>Bacillaceae</taxon>
        <taxon>Oikeobacillus</taxon>
    </lineage>
</organism>
<comment type="caution">
    <text evidence="2">The sequence shown here is derived from an EMBL/GenBank/DDBJ whole genome shotgun (WGS) entry which is preliminary data.</text>
</comment>
<sequence length="170" mass="19627">MSENEGKLEQNQSEEPMSFIMMTVVTGFVGGVIWSLVAYFFYMFQFTKIEPNIILEPFTVGHWRNTWIGIILSIIVYGIVSIGAALLYYALLRKVKSWWAGALYGILLFLIVFFILNPMFPSMKSWKDTDFNTIMTCVCVYILYGVFIGYSISFENSEVERANQNEDLNR</sequence>
<keyword evidence="1" id="KW-0472">Membrane</keyword>
<evidence type="ECO:0000256" key="1">
    <source>
        <dbReference type="SAM" id="Phobius"/>
    </source>
</evidence>
<feature type="transmembrane region" description="Helical" evidence="1">
    <location>
        <begin position="20"/>
        <end position="44"/>
    </location>
</feature>
<evidence type="ECO:0000313" key="2">
    <source>
        <dbReference type="EMBL" id="MDQ0213840.1"/>
    </source>
</evidence>
<dbReference type="AlphaFoldDB" id="A0AAJ1WHP9"/>
<protein>
    <submittedName>
        <fullName evidence="2">Uncharacterized BrkB/YihY/UPF0761 family membrane protein</fullName>
    </submittedName>
</protein>
<name>A0AAJ1WHP9_9BACI</name>
<proteinExistence type="predicted"/>
<keyword evidence="1" id="KW-0812">Transmembrane</keyword>
<feature type="transmembrane region" description="Helical" evidence="1">
    <location>
        <begin position="65"/>
        <end position="91"/>
    </location>
</feature>
<evidence type="ECO:0000313" key="3">
    <source>
        <dbReference type="Proteomes" id="UP001237207"/>
    </source>
</evidence>
<dbReference type="Proteomes" id="UP001237207">
    <property type="component" value="Unassembled WGS sequence"/>
</dbReference>
<keyword evidence="3" id="KW-1185">Reference proteome</keyword>
<accession>A0AAJ1WHP9</accession>
<dbReference type="Pfam" id="PF11085">
    <property type="entry name" value="YqhR"/>
    <property type="match status" value="1"/>
</dbReference>
<dbReference type="EMBL" id="JAUSUC010000002">
    <property type="protein sequence ID" value="MDQ0213840.1"/>
    <property type="molecule type" value="Genomic_DNA"/>
</dbReference>